<dbReference type="EMBL" id="MU003827">
    <property type="protein sequence ID" value="KAF2718295.1"/>
    <property type="molecule type" value="Genomic_DNA"/>
</dbReference>
<keyword evidence="2" id="KW-1185">Reference proteome</keyword>
<dbReference type="AlphaFoldDB" id="A0A9P4Q2G2"/>
<accession>A0A9P4Q2G2</accession>
<evidence type="ECO:0000313" key="2">
    <source>
        <dbReference type="Proteomes" id="UP000799441"/>
    </source>
</evidence>
<reference evidence="1" key="1">
    <citation type="journal article" date="2020" name="Stud. Mycol.">
        <title>101 Dothideomycetes genomes: a test case for predicting lifestyles and emergence of pathogens.</title>
        <authorList>
            <person name="Haridas S."/>
            <person name="Albert R."/>
            <person name="Binder M."/>
            <person name="Bloem J."/>
            <person name="Labutti K."/>
            <person name="Salamov A."/>
            <person name="Andreopoulos B."/>
            <person name="Baker S."/>
            <person name="Barry K."/>
            <person name="Bills G."/>
            <person name="Bluhm B."/>
            <person name="Cannon C."/>
            <person name="Castanera R."/>
            <person name="Culley D."/>
            <person name="Daum C."/>
            <person name="Ezra D."/>
            <person name="Gonzalez J."/>
            <person name="Henrissat B."/>
            <person name="Kuo A."/>
            <person name="Liang C."/>
            <person name="Lipzen A."/>
            <person name="Lutzoni F."/>
            <person name="Magnuson J."/>
            <person name="Mondo S."/>
            <person name="Nolan M."/>
            <person name="Ohm R."/>
            <person name="Pangilinan J."/>
            <person name="Park H.-J."/>
            <person name="Ramirez L."/>
            <person name="Alfaro M."/>
            <person name="Sun H."/>
            <person name="Tritt A."/>
            <person name="Yoshinaga Y."/>
            <person name="Zwiers L.-H."/>
            <person name="Turgeon B."/>
            <person name="Goodwin S."/>
            <person name="Spatafora J."/>
            <person name="Crous P."/>
            <person name="Grigoriev I."/>
        </authorList>
    </citation>
    <scope>NUCLEOTIDE SEQUENCE</scope>
    <source>
        <strain evidence="1">CBS 116435</strain>
    </source>
</reference>
<sequence>MRCWKPHGISCSHRMQVLSPDSEVLHVRDGILSSVCTTADGVHLGALARQQLWWALSTWRGRVSTHYAYDNGIQVPSIVITISQWVCGCVFVRRSESPSSCSDAIAPPSDWEHMIPRHRQAYRCIVTAGTDDNLILMRGLPGHMGGEIARHWQALVALPWCAQ</sequence>
<name>A0A9P4Q2G2_9PEZI</name>
<dbReference type="Proteomes" id="UP000799441">
    <property type="component" value="Unassembled WGS sequence"/>
</dbReference>
<protein>
    <submittedName>
        <fullName evidence="1">Uncharacterized protein</fullName>
    </submittedName>
</protein>
<gene>
    <name evidence="1" type="ORF">K431DRAFT_138600</name>
</gene>
<organism evidence="1 2">
    <name type="scientific">Polychaeton citri CBS 116435</name>
    <dbReference type="NCBI Taxonomy" id="1314669"/>
    <lineage>
        <taxon>Eukaryota</taxon>
        <taxon>Fungi</taxon>
        <taxon>Dikarya</taxon>
        <taxon>Ascomycota</taxon>
        <taxon>Pezizomycotina</taxon>
        <taxon>Dothideomycetes</taxon>
        <taxon>Dothideomycetidae</taxon>
        <taxon>Capnodiales</taxon>
        <taxon>Capnodiaceae</taxon>
        <taxon>Polychaeton</taxon>
    </lineage>
</organism>
<comment type="caution">
    <text evidence="1">The sequence shown here is derived from an EMBL/GenBank/DDBJ whole genome shotgun (WGS) entry which is preliminary data.</text>
</comment>
<evidence type="ECO:0000313" key="1">
    <source>
        <dbReference type="EMBL" id="KAF2718295.1"/>
    </source>
</evidence>
<proteinExistence type="predicted"/>